<evidence type="ECO:0000313" key="6">
    <source>
        <dbReference type="Proteomes" id="UP000597656"/>
    </source>
</evidence>
<dbReference type="InterPro" id="IPR023187">
    <property type="entry name" value="Tscrpt_reg_MarR-type_CS"/>
</dbReference>
<dbReference type="PROSITE" id="PS01117">
    <property type="entry name" value="HTH_MARR_1"/>
    <property type="match status" value="1"/>
</dbReference>
<dbReference type="SMART" id="SM00347">
    <property type="entry name" value="HTH_MARR"/>
    <property type="match status" value="1"/>
</dbReference>
<gene>
    <name evidence="5" type="ORF">GCM10011609_63060</name>
</gene>
<dbReference type="Gene3D" id="1.10.10.10">
    <property type="entry name" value="Winged helix-like DNA-binding domain superfamily/Winged helix DNA-binding domain"/>
    <property type="match status" value="1"/>
</dbReference>
<keyword evidence="2" id="KW-0238">DNA-binding</keyword>
<dbReference type="InterPro" id="IPR011991">
    <property type="entry name" value="ArsR-like_HTH"/>
</dbReference>
<evidence type="ECO:0000256" key="1">
    <source>
        <dbReference type="ARBA" id="ARBA00023015"/>
    </source>
</evidence>
<dbReference type="EMBL" id="BMNC01000011">
    <property type="protein sequence ID" value="GGN13886.1"/>
    <property type="molecule type" value="Genomic_DNA"/>
</dbReference>
<accession>A0ABQ2IJ83</accession>
<dbReference type="InterPro" id="IPR036390">
    <property type="entry name" value="WH_DNA-bd_sf"/>
</dbReference>
<organism evidence="5 6">
    <name type="scientific">Lentzea pudingi</name>
    <dbReference type="NCBI Taxonomy" id="1789439"/>
    <lineage>
        <taxon>Bacteria</taxon>
        <taxon>Bacillati</taxon>
        <taxon>Actinomycetota</taxon>
        <taxon>Actinomycetes</taxon>
        <taxon>Pseudonocardiales</taxon>
        <taxon>Pseudonocardiaceae</taxon>
        <taxon>Lentzea</taxon>
    </lineage>
</organism>
<reference evidence="6" key="1">
    <citation type="journal article" date="2019" name="Int. J. Syst. Evol. Microbiol.">
        <title>The Global Catalogue of Microorganisms (GCM) 10K type strain sequencing project: providing services to taxonomists for standard genome sequencing and annotation.</title>
        <authorList>
            <consortium name="The Broad Institute Genomics Platform"/>
            <consortium name="The Broad Institute Genome Sequencing Center for Infectious Disease"/>
            <person name="Wu L."/>
            <person name="Ma J."/>
        </authorList>
    </citation>
    <scope>NUCLEOTIDE SEQUENCE [LARGE SCALE GENOMIC DNA]</scope>
    <source>
        <strain evidence="6">CGMCC 4.7319</strain>
    </source>
</reference>
<name>A0ABQ2IJ83_9PSEU</name>
<comment type="caution">
    <text evidence="5">The sequence shown here is derived from an EMBL/GenBank/DDBJ whole genome shotgun (WGS) entry which is preliminary data.</text>
</comment>
<evidence type="ECO:0000256" key="3">
    <source>
        <dbReference type="ARBA" id="ARBA00023163"/>
    </source>
</evidence>
<evidence type="ECO:0000313" key="5">
    <source>
        <dbReference type="EMBL" id="GGN13886.1"/>
    </source>
</evidence>
<keyword evidence="3" id="KW-0804">Transcription</keyword>
<feature type="domain" description="HTH marR-type" evidence="4">
    <location>
        <begin position="28"/>
        <end position="124"/>
    </location>
</feature>
<dbReference type="CDD" id="cd00090">
    <property type="entry name" value="HTH_ARSR"/>
    <property type="match status" value="1"/>
</dbReference>
<dbReference type="Pfam" id="PF12802">
    <property type="entry name" value="MarR_2"/>
    <property type="match status" value="1"/>
</dbReference>
<keyword evidence="6" id="KW-1185">Reference proteome</keyword>
<dbReference type="InterPro" id="IPR039422">
    <property type="entry name" value="MarR/SlyA-like"/>
</dbReference>
<dbReference type="PANTHER" id="PTHR33164:SF57">
    <property type="entry name" value="MARR-FAMILY TRANSCRIPTIONAL REGULATOR"/>
    <property type="match status" value="1"/>
</dbReference>
<protein>
    <submittedName>
        <fullName evidence="5">MarR family transcriptional regulator</fullName>
    </submittedName>
</protein>
<dbReference type="Proteomes" id="UP000597656">
    <property type="component" value="Unassembled WGS sequence"/>
</dbReference>
<dbReference type="PANTHER" id="PTHR33164">
    <property type="entry name" value="TRANSCRIPTIONAL REGULATOR, MARR FAMILY"/>
    <property type="match status" value="1"/>
</dbReference>
<evidence type="ECO:0000256" key="2">
    <source>
        <dbReference type="ARBA" id="ARBA00023125"/>
    </source>
</evidence>
<dbReference type="InterPro" id="IPR036388">
    <property type="entry name" value="WH-like_DNA-bd_sf"/>
</dbReference>
<proteinExistence type="predicted"/>
<dbReference type="InterPro" id="IPR000835">
    <property type="entry name" value="HTH_MarR-typ"/>
</dbReference>
<sequence>MDLMDIDLGTLAYLAGRSANDAILKQLHEMGHKGVRMSHGYVIQQLVDGEPKVGELGELLGVTQQAASKQLLELESLGYVTRVPDRVDGRIRRAQLTSRGRRLVEDSRRLRRELDVHGNDEVKRALVSVLVATGGAEPVLKHRLAPSD</sequence>
<evidence type="ECO:0000259" key="4">
    <source>
        <dbReference type="SMART" id="SM00347"/>
    </source>
</evidence>
<keyword evidence="1" id="KW-0805">Transcription regulation</keyword>
<dbReference type="SUPFAM" id="SSF46785">
    <property type="entry name" value="Winged helix' DNA-binding domain"/>
    <property type="match status" value="1"/>
</dbReference>